<evidence type="ECO:0000313" key="5">
    <source>
        <dbReference type="Proteomes" id="UP000053611"/>
    </source>
</evidence>
<evidence type="ECO:0000256" key="2">
    <source>
        <dbReference type="SAM" id="MobiDB-lite"/>
    </source>
</evidence>
<name>A0A0J0XI72_9TREE</name>
<protein>
    <recommendedName>
        <fullName evidence="3">GATA-type domain-containing protein</fullName>
    </recommendedName>
</protein>
<feature type="compositionally biased region" description="Low complexity" evidence="2">
    <location>
        <begin position="500"/>
        <end position="524"/>
    </location>
</feature>
<evidence type="ECO:0000259" key="3">
    <source>
        <dbReference type="PROSITE" id="PS50114"/>
    </source>
</evidence>
<dbReference type="PANTHER" id="PTHR39147:SF1">
    <property type="entry name" value="PROTEIN SPT21"/>
    <property type="match status" value="1"/>
</dbReference>
<dbReference type="SUPFAM" id="SSF57716">
    <property type="entry name" value="Glucocorticoid receptor-like (DNA-binding domain)"/>
    <property type="match status" value="1"/>
</dbReference>
<dbReference type="GO" id="GO:0006357">
    <property type="term" value="P:regulation of transcription by RNA polymerase II"/>
    <property type="evidence" value="ECO:0007669"/>
    <property type="project" value="TreeGrafter"/>
</dbReference>
<dbReference type="SMART" id="SM00401">
    <property type="entry name" value="ZnF_GATA"/>
    <property type="match status" value="1"/>
</dbReference>
<dbReference type="RefSeq" id="XP_018277203.1">
    <property type="nucleotide sequence ID" value="XM_018419541.1"/>
</dbReference>
<dbReference type="STRING" id="879819.A0A0J0XI72"/>
<dbReference type="InterPro" id="IPR013088">
    <property type="entry name" value="Znf_NHR/GATA"/>
</dbReference>
<feature type="region of interest" description="Disordered" evidence="2">
    <location>
        <begin position="215"/>
        <end position="285"/>
    </location>
</feature>
<feature type="region of interest" description="Disordered" evidence="2">
    <location>
        <begin position="641"/>
        <end position="735"/>
    </location>
</feature>
<feature type="compositionally biased region" description="Low complexity" evidence="2">
    <location>
        <begin position="263"/>
        <end position="279"/>
    </location>
</feature>
<proteinExistence type="predicted"/>
<dbReference type="AlphaFoldDB" id="A0A0J0XI72"/>
<dbReference type="GO" id="GO:0008270">
    <property type="term" value="F:zinc ion binding"/>
    <property type="evidence" value="ECO:0007669"/>
    <property type="project" value="UniProtKB-KW"/>
</dbReference>
<dbReference type="EMBL" id="KQ087230">
    <property type="protein sequence ID" value="KLT40712.1"/>
    <property type="molecule type" value="Genomic_DNA"/>
</dbReference>
<sequence>MVAQLETGRIHSLPVQVTYHLSSSSQSFSTLFSEPQDVYLHPTAGKSKDGDDEVWGAIYLKAVVQGIVMASPELHPAHPGTPDLSLYLLDPRESFLKRSRAAPRTRSISSAGYEVWSGKGLVRQALAEADKGKSLITGRLVRRSQFLNVTAPRAEGMSALDALVAANAMSNEVEAWGIEIFVGLKTGLSSSTTFPGPLHHTVENGSVAGIAVLEEEEEGKEDEHDSPAVTPVRPSSVARIPSFPAPRTVSTSSSKLPPRAIPRHPSSSSPAGPSRARLPVPRKHAVDERTKLSPMDLNMESSSPVQAAQIATRLNRLTDEQKNVLTPDVLSFLEKLAGTRGAQVVASEKRMREEAVTQSSKPEAKRPRTGASSSSGYKAPISECSNCKTTRSSVWRQQSMPNGKTTRVCNACGLYFQKKAEPRPASMWNKEEDGVPRGRGRLKASERRAQGERELKRTMTQAVERDAARIATSRRRSAPRDQTPSFVKDAPQTSPSRGSAPLPRAVRVAAATSVSGSSPAGSSVWHGEDTPRSASNGFQTMQSLAMPLSDDGLGNSDSKSLSWAGEMSAFFDVEGFSAPPESDADPSSPSQSRHQGMSSMDPRNVSSALRHQLILPTSDAVEPSDDDAWSNLFNRTSSFGHASSVGDHSSSLGRSSSFGPYDSSPHEKFDFSQLPPSSPPALPSNLPHSALLFSSPGPSSVSPIDPSPRDHKASPGALSGLRNEVTPDDKPSGDHIQDILAKLNNADIMALFDSLPAAPVA</sequence>
<keyword evidence="1" id="KW-0862">Zinc</keyword>
<dbReference type="CDD" id="cd00202">
    <property type="entry name" value="ZnF_GATA"/>
    <property type="match status" value="1"/>
</dbReference>
<reference evidence="4 5" key="1">
    <citation type="submission" date="2015-03" db="EMBL/GenBank/DDBJ databases">
        <title>Genomics and transcriptomics of the oil-accumulating basidiomycete yeast T. oleaginosus allow insights into substrate utilization and the diverse evolutionary trajectories of mating systems in fungi.</title>
        <authorList>
            <consortium name="DOE Joint Genome Institute"/>
            <person name="Kourist R."/>
            <person name="Kracht O."/>
            <person name="Bracharz F."/>
            <person name="Lipzen A."/>
            <person name="Nolan M."/>
            <person name="Ohm R."/>
            <person name="Grigoriev I."/>
            <person name="Sun S."/>
            <person name="Heitman J."/>
            <person name="Bruck T."/>
            <person name="Nowrousian M."/>
        </authorList>
    </citation>
    <scope>NUCLEOTIDE SEQUENCE [LARGE SCALE GENOMIC DNA]</scope>
    <source>
        <strain evidence="4 5">IBC0246</strain>
    </source>
</reference>
<keyword evidence="5" id="KW-1185">Reference proteome</keyword>
<dbReference type="Pfam" id="PF00320">
    <property type="entry name" value="GATA"/>
    <property type="match status" value="1"/>
</dbReference>
<feature type="compositionally biased region" description="Basic and acidic residues" evidence="2">
    <location>
        <begin position="725"/>
        <end position="735"/>
    </location>
</feature>
<dbReference type="Gene3D" id="3.30.50.10">
    <property type="entry name" value="Erythroid Transcription Factor GATA-1, subunit A"/>
    <property type="match status" value="1"/>
</dbReference>
<dbReference type="Proteomes" id="UP000053611">
    <property type="component" value="Unassembled WGS sequence"/>
</dbReference>
<organism evidence="4 5">
    <name type="scientific">Cutaneotrichosporon oleaginosum</name>
    <dbReference type="NCBI Taxonomy" id="879819"/>
    <lineage>
        <taxon>Eukaryota</taxon>
        <taxon>Fungi</taxon>
        <taxon>Dikarya</taxon>
        <taxon>Basidiomycota</taxon>
        <taxon>Agaricomycotina</taxon>
        <taxon>Tremellomycetes</taxon>
        <taxon>Trichosporonales</taxon>
        <taxon>Trichosporonaceae</taxon>
        <taxon>Cutaneotrichosporon</taxon>
    </lineage>
</organism>
<feature type="compositionally biased region" description="Low complexity" evidence="2">
    <location>
        <begin position="577"/>
        <end position="592"/>
    </location>
</feature>
<accession>A0A0J0XI72</accession>
<evidence type="ECO:0000313" key="4">
    <source>
        <dbReference type="EMBL" id="KLT40712.1"/>
    </source>
</evidence>
<dbReference type="PROSITE" id="PS00344">
    <property type="entry name" value="GATA_ZN_FINGER_1"/>
    <property type="match status" value="1"/>
</dbReference>
<evidence type="ECO:0000256" key="1">
    <source>
        <dbReference type="PROSITE-ProRule" id="PRU00094"/>
    </source>
</evidence>
<dbReference type="InterPro" id="IPR042403">
    <property type="entry name" value="Spt21/Ams2"/>
</dbReference>
<feature type="domain" description="GATA-type" evidence="3">
    <location>
        <begin position="378"/>
        <end position="439"/>
    </location>
</feature>
<dbReference type="OrthoDB" id="515401at2759"/>
<dbReference type="PANTHER" id="PTHR39147">
    <property type="entry name" value="PROTEIN SPT21"/>
    <property type="match status" value="1"/>
</dbReference>
<feature type="compositionally biased region" description="Low complexity" evidence="2">
    <location>
        <begin position="643"/>
        <end position="659"/>
    </location>
</feature>
<dbReference type="GO" id="GO:0030466">
    <property type="term" value="P:silent mating-type cassette heterochromatin formation"/>
    <property type="evidence" value="ECO:0007669"/>
    <property type="project" value="TreeGrafter"/>
</dbReference>
<dbReference type="GO" id="GO:0043565">
    <property type="term" value="F:sequence-specific DNA binding"/>
    <property type="evidence" value="ECO:0007669"/>
    <property type="project" value="InterPro"/>
</dbReference>
<keyword evidence="1" id="KW-0863">Zinc-finger</keyword>
<gene>
    <name evidence="4" type="ORF">CC85DRAFT_144129</name>
</gene>
<dbReference type="GeneID" id="28980144"/>
<feature type="region of interest" description="Disordered" evidence="2">
    <location>
        <begin position="422"/>
        <end position="536"/>
    </location>
</feature>
<feature type="compositionally biased region" description="Basic and acidic residues" evidence="2">
    <location>
        <begin position="443"/>
        <end position="468"/>
    </location>
</feature>
<feature type="region of interest" description="Disordered" evidence="2">
    <location>
        <begin position="342"/>
        <end position="379"/>
    </location>
</feature>
<dbReference type="InterPro" id="IPR000679">
    <property type="entry name" value="Znf_GATA"/>
</dbReference>
<keyword evidence="1" id="KW-0479">Metal-binding</keyword>
<feature type="compositionally biased region" description="Low complexity" evidence="2">
    <location>
        <begin position="683"/>
        <end position="692"/>
    </location>
</feature>
<dbReference type="GO" id="GO:0000183">
    <property type="term" value="P:rDNA heterochromatin formation"/>
    <property type="evidence" value="ECO:0007669"/>
    <property type="project" value="TreeGrafter"/>
</dbReference>
<feature type="region of interest" description="Disordered" evidence="2">
    <location>
        <begin position="575"/>
        <end position="607"/>
    </location>
</feature>
<dbReference type="PROSITE" id="PS50114">
    <property type="entry name" value="GATA_ZN_FINGER_2"/>
    <property type="match status" value="1"/>
</dbReference>